<feature type="chain" id="PRO_5038731165" description="DUF5626 domain-containing protein" evidence="1">
    <location>
        <begin position="21"/>
        <end position="172"/>
    </location>
</feature>
<evidence type="ECO:0008006" key="4">
    <source>
        <dbReference type="Google" id="ProtNLM"/>
    </source>
</evidence>
<dbReference type="EMBL" id="AP019309">
    <property type="protein sequence ID" value="BBH27120.1"/>
    <property type="molecule type" value="Genomic_DNA"/>
</dbReference>
<organism evidence="2 3">
    <name type="scientific">Intestinibaculum porci</name>
    <dbReference type="NCBI Taxonomy" id="2487118"/>
    <lineage>
        <taxon>Bacteria</taxon>
        <taxon>Bacillati</taxon>
        <taxon>Bacillota</taxon>
        <taxon>Erysipelotrichia</taxon>
        <taxon>Erysipelotrichales</taxon>
        <taxon>Erysipelotrichaceae</taxon>
        <taxon>Intestinibaculum</taxon>
    </lineage>
</organism>
<dbReference type="OrthoDB" id="1993812at2"/>
<name>A0A3G9J7X4_9FIRM</name>
<reference evidence="2 3" key="1">
    <citation type="submission" date="2018-11" db="EMBL/GenBank/DDBJ databases">
        <title>Novel Erysipelotrichaceae bacterium isolated from small intestine of a swine.</title>
        <authorList>
            <person name="Kim J.S."/>
            <person name="Choe H."/>
            <person name="Lee Y.R."/>
            <person name="Kim K.M."/>
            <person name="Park D.S."/>
        </authorList>
    </citation>
    <scope>NUCLEOTIDE SEQUENCE [LARGE SCALE GENOMIC DNA]</scope>
    <source>
        <strain evidence="2 3">SG0102</strain>
    </source>
</reference>
<evidence type="ECO:0000313" key="2">
    <source>
        <dbReference type="EMBL" id="BBH27120.1"/>
    </source>
</evidence>
<feature type="signal peptide" evidence="1">
    <location>
        <begin position="1"/>
        <end position="20"/>
    </location>
</feature>
<dbReference type="RefSeq" id="WP_125119879.1">
    <property type="nucleotide sequence ID" value="NZ_AP019309.1"/>
</dbReference>
<dbReference type="AlphaFoldDB" id="A0A3G9J7X4"/>
<keyword evidence="1" id="KW-0732">Signal</keyword>
<dbReference type="Proteomes" id="UP000268059">
    <property type="component" value="Chromosome"/>
</dbReference>
<evidence type="ECO:0000313" key="3">
    <source>
        <dbReference type="Proteomes" id="UP000268059"/>
    </source>
</evidence>
<protein>
    <recommendedName>
        <fullName evidence="4">DUF5626 domain-containing protein</fullName>
    </recommendedName>
</protein>
<sequence>MVKKMLALMTAICLSFGAVVQTYAKSYSIAYLKIKNVTYTGSAIRNMPKVYNEKGKRVPSRYFSVIYDGDTTNAGVVEVSVHGTGKYDGYATGSYVIRKRSIKQCKVSGLKSYDANQGFTNQDLAITYRGQDVSYRLYYDYSAKPGTHTLKIKGLGNFTGTLIKKYRIYATD</sequence>
<accession>A0A3G9J7X4</accession>
<dbReference type="InParanoid" id="A0A3G9J7X4"/>
<dbReference type="KEGG" id="ebm:SG0102_20540"/>
<proteinExistence type="predicted"/>
<evidence type="ECO:0000256" key="1">
    <source>
        <dbReference type="SAM" id="SignalP"/>
    </source>
</evidence>
<gene>
    <name evidence="2" type="ORF">SG0102_20540</name>
</gene>
<keyword evidence="3" id="KW-1185">Reference proteome</keyword>